<gene>
    <name evidence="2" type="ORF">HNQ08_004338</name>
</gene>
<accession>A0A7W8JXT4</accession>
<name>A0A7W8JXT4_9DEIO</name>
<sequence length="82" mass="8928">MEIGDRMFAVSKVNAVLVEMTGDLKQRGGLAGACGGTQEDVSVGRDGTGQEGMLPTSQMRNHAPPFFLQDKPEKRDWVEKGY</sequence>
<dbReference type="RefSeq" id="WP_184136535.1">
    <property type="nucleotide sequence ID" value="NZ_JACHFL010000016.1"/>
</dbReference>
<proteinExistence type="predicted"/>
<feature type="region of interest" description="Disordered" evidence="1">
    <location>
        <begin position="37"/>
        <end position="82"/>
    </location>
</feature>
<evidence type="ECO:0000313" key="2">
    <source>
        <dbReference type="EMBL" id="MBB5365217.1"/>
    </source>
</evidence>
<evidence type="ECO:0000256" key="1">
    <source>
        <dbReference type="SAM" id="MobiDB-lite"/>
    </source>
</evidence>
<organism evidence="2 3">
    <name type="scientific">Deinococcus humi</name>
    <dbReference type="NCBI Taxonomy" id="662880"/>
    <lineage>
        <taxon>Bacteria</taxon>
        <taxon>Thermotogati</taxon>
        <taxon>Deinococcota</taxon>
        <taxon>Deinococci</taxon>
        <taxon>Deinococcales</taxon>
        <taxon>Deinococcaceae</taxon>
        <taxon>Deinococcus</taxon>
    </lineage>
</organism>
<evidence type="ECO:0000313" key="3">
    <source>
        <dbReference type="Proteomes" id="UP000552709"/>
    </source>
</evidence>
<comment type="caution">
    <text evidence="2">The sequence shown here is derived from an EMBL/GenBank/DDBJ whole genome shotgun (WGS) entry which is preliminary data.</text>
</comment>
<dbReference type="AlphaFoldDB" id="A0A7W8JXT4"/>
<dbReference type="Proteomes" id="UP000552709">
    <property type="component" value="Unassembled WGS sequence"/>
</dbReference>
<protein>
    <submittedName>
        <fullName evidence="2">Uncharacterized protein</fullName>
    </submittedName>
</protein>
<keyword evidence="3" id="KW-1185">Reference proteome</keyword>
<reference evidence="2 3" key="1">
    <citation type="submission" date="2020-08" db="EMBL/GenBank/DDBJ databases">
        <title>Genomic Encyclopedia of Type Strains, Phase IV (KMG-IV): sequencing the most valuable type-strain genomes for metagenomic binning, comparative biology and taxonomic classification.</title>
        <authorList>
            <person name="Goeker M."/>
        </authorList>
    </citation>
    <scope>NUCLEOTIDE SEQUENCE [LARGE SCALE GENOMIC DNA]</scope>
    <source>
        <strain evidence="2 3">DSM 27939</strain>
    </source>
</reference>
<dbReference type="EMBL" id="JACHFL010000016">
    <property type="protein sequence ID" value="MBB5365217.1"/>
    <property type="molecule type" value="Genomic_DNA"/>
</dbReference>
<feature type="compositionally biased region" description="Basic and acidic residues" evidence="1">
    <location>
        <begin position="70"/>
        <end position="82"/>
    </location>
</feature>